<comment type="caution">
    <text evidence="4">The sequence shown here is derived from an EMBL/GenBank/DDBJ whole genome shotgun (WGS) entry which is preliminary data.</text>
</comment>
<dbReference type="InterPro" id="IPR007085">
    <property type="entry name" value="DNA/pantothenate-metab_flavo_C"/>
</dbReference>
<accession>A0ABR1F3F6</accession>
<keyword evidence="5" id="KW-1185">Reference proteome</keyword>
<feature type="region of interest" description="Disordered" evidence="2">
    <location>
        <begin position="1"/>
        <end position="25"/>
    </location>
</feature>
<comment type="similarity">
    <text evidence="1">Belongs to the PPC synthetase family.</text>
</comment>
<protein>
    <submittedName>
        <fullName evidence="4">Phosphopantothenoylcysteine synthetase</fullName>
    </submittedName>
</protein>
<evidence type="ECO:0000256" key="1">
    <source>
        <dbReference type="ARBA" id="ARBA00005703"/>
    </source>
</evidence>
<evidence type="ECO:0000259" key="3">
    <source>
        <dbReference type="Pfam" id="PF04127"/>
    </source>
</evidence>
<dbReference type="GeneID" id="90038504"/>
<organism evidence="4 5">
    <name type="scientific">Myxozyma melibiosi</name>
    <dbReference type="NCBI Taxonomy" id="54550"/>
    <lineage>
        <taxon>Eukaryota</taxon>
        <taxon>Fungi</taxon>
        <taxon>Dikarya</taxon>
        <taxon>Ascomycota</taxon>
        <taxon>Saccharomycotina</taxon>
        <taxon>Lipomycetes</taxon>
        <taxon>Lipomycetales</taxon>
        <taxon>Lipomycetaceae</taxon>
        <taxon>Myxozyma</taxon>
    </lineage>
</organism>
<dbReference type="PANTHER" id="PTHR12290">
    <property type="entry name" value="CORNICHON-RELATED"/>
    <property type="match status" value="1"/>
</dbReference>
<dbReference type="RefSeq" id="XP_064767408.1">
    <property type="nucleotide sequence ID" value="XM_064912992.1"/>
</dbReference>
<sequence>MDTSGPVPPTRRLSTGEREQAIDRSAPVLPPALEIDENNYFENNAPPEYLDELARQCEEFVKMHGTGRIVLVTSGGTTVPLENQTVRFIDNFSAGTRGATSAEYFLENGYAVIFLHRQFSLLPYSRHYSHSTNCFLDFMEENDGQVVVSQQYQQQMRTVLRKYRAAKDRNQLLLLPFTTINQYLHTLRTVSVILQSAGPRALFYLAAAVSDFFIPPSRIPEHKIQSKAGGNKLIMDLDPVPKFLNRLVERWAPGAMIISFKLETDSEILISKARQALERYSHQLVIGNLLQTRKNEIVFVEPEVPETWIRLSDEQIKDGTEIESLIIPATIERHTAWIEQSK</sequence>
<gene>
    <name evidence="4" type="ORF">BZA70DRAFT_280602</name>
</gene>
<feature type="domain" description="DNA/pantothenate metabolism flavoprotein C-terminal" evidence="3">
    <location>
        <begin position="201"/>
        <end position="294"/>
    </location>
</feature>
<dbReference type="Gene3D" id="3.40.50.10300">
    <property type="entry name" value="CoaB-like"/>
    <property type="match status" value="1"/>
</dbReference>
<dbReference type="SUPFAM" id="SSF102645">
    <property type="entry name" value="CoaB-like"/>
    <property type="match status" value="1"/>
</dbReference>
<evidence type="ECO:0000313" key="5">
    <source>
        <dbReference type="Proteomes" id="UP001498771"/>
    </source>
</evidence>
<dbReference type="Proteomes" id="UP001498771">
    <property type="component" value="Unassembled WGS sequence"/>
</dbReference>
<evidence type="ECO:0000313" key="4">
    <source>
        <dbReference type="EMBL" id="KAK7204375.1"/>
    </source>
</evidence>
<evidence type="ECO:0000256" key="2">
    <source>
        <dbReference type="SAM" id="MobiDB-lite"/>
    </source>
</evidence>
<proteinExistence type="inferred from homology"/>
<reference evidence="4 5" key="1">
    <citation type="submission" date="2024-03" db="EMBL/GenBank/DDBJ databases">
        <title>Genome-scale model development and genomic sequencing of the oleaginous clade Lipomyces.</title>
        <authorList>
            <consortium name="Lawrence Berkeley National Laboratory"/>
            <person name="Czajka J.J."/>
            <person name="Han Y."/>
            <person name="Kim J."/>
            <person name="Mondo S.J."/>
            <person name="Hofstad B.A."/>
            <person name="Robles A."/>
            <person name="Haridas S."/>
            <person name="Riley R."/>
            <person name="LaButti K."/>
            <person name="Pangilinan J."/>
            <person name="Andreopoulos W."/>
            <person name="Lipzen A."/>
            <person name="Yan J."/>
            <person name="Wang M."/>
            <person name="Ng V."/>
            <person name="Grigoriev I.V."/>
            <person name="Spatafora J.W."/>
            <person name="Magnuson J.K."/>
            <person name="Baker S.E."/>
            <person name="Pomraning K.R."/>
        </authorList>
    </citation>
    <scope>NUCLEOTIDE SEQUENCE [LARGE SCALE GENOMIC DNA]</scope>
    <source>
        <strain evidence="4 5">Phaff 52-87</strain>
    </source>
</reference>
<dbReference type="InterPro" id="IPR035929">
    <property type="entry name" value="CoaB-like_sf"/>
</dbReference>
<dbReference type="Pfam" id="PF04127">
    <property type="entry name" value="DFP"/>
    <property type="match status" value="2"/>
</dbReference>
<name>A0ABR1F3F6_9ASCO</name>
<dbReference type="EMBL" id="JBBJBU010000008">
    <property type="protein sequence ID" value="KAK7204375.1"/>
    <property type="molecule type" value="Genomic_DNA"/>
</dbReference>
<feature type="domain" description="DNA/pantothenate metabolism flavoprotein C-terminal" evidence="3">
    <location>
        <begin position="67"/>
        <end position="119"/>
    </location>
</feature>